<gene>
    <name evidence="1" type="ORF">Tco_1017152</name>
</gene>
<reference evidence="1" key="1">
    <citation type="journal article" date="2022" name="Int. J. Mol. Sci.">
        <title>Draft Genome of Tanacetum Coccineum: Genomic Comparison of Closely Related Tanacetum-Family Plants.</title>
        <authorList>
            <person name="Yamashiro T."/>
            <person name="Shiraishi A."/>
            <person name="Nakayama K."/>
            <person name="Satake H."/>
        </authorList>
    </citation>
    <scope>NUCLEOTIDE SEQUENCE</scope>
</reference>
<dbReference type="EMBL" id="BQNB010017650">
    <property type="protein sequence ID" value="GJT65672.1"/>
    <property type="molecule type" value="Genomic_DNA"/>
</dbReference>
<reference evidence="1" key="2">
    <citation type="submission" date="2022-01" db="EMBL/GenBank/DDBJ databases">
        <authorList>
            <person name="Yamashiro T."/>
            <person name="Shiraishi A."/>
            <person name="Satake H."/>
            <person name="Nakayama K."/>
        </authorList>
    </citation>
    <scope>NUCLEOTIDE SEQUENCE</scope>
</reference>
<dbReference type="Proteomes" id="UP001151760">
    <property type="component" value="Unassembled WGS sequence"/>
</dbReference>
<evidence type="ECO:0000313" key="2">
    <source>
        <dbReference type="Proteomes" id="UP001151760"/>
    </source>
</evidence>
<organism evidence="1 2">
    <name type="scientific">Tanacetum coccineum</name>
    <dbReference type="NCBI Taxonomy" id="301880"/>
    <lineage>
        <taxon>Eukaryota</taxon>
        <taxon>Viridiplantae</taxon>
        <taxon>Streptophyta</taxon>
        <taxon>Embryophyta</taxon>
        <taxon>Tracheophyta</taxon>
        <taxon>Spermatophyta</taxon>
        <taxon>Magnoliopsida</taxon>
        <taxon>eudicotyledons</taxon>
        <taxon>Gunneridae</taxon>
        <taxon>Pentapetalae</taxon>
        <taxon>asterids</taxon>
        <taxon>campanulids</taxon>
        <taxon>Asterales</taxon>
        <taxon>Asteraceae</taxon>
        <taxon>Asteroideae</taxon>
        <taxon>Anthemideae</taxon>
        <taxon>Anthemidinae</taxon>
        <taxon>Tanacetum</taxon>
    </lineage>
</organism>
<comment type="caution">
    <text evidence="1">The sequence shown here is derived from an EMBL/GenBank/DDBJ whole genome shotgun (WGS) entry which is preliminary data.</text>
</comment>
<accession>A0ABQ5FQN8</accession>
<feature type="non-terminal residue" evidence="1">
    <location>
        <position position="1"/>
    </location>
</feature>
<evidence type="ECO:0000313" key="1">
    <source>
        <dbReference type="EMBL" id="GJT65672.1"/>
    </source>
</evidence>
<proteinExistence type="predicted"/>
<name>A0ABQ5FQN8_9ASTR</name>
<sequence length="130" mass="14891">IALIRRDGGHISLICMSSFGRVISPASKELSGSEALIHGLRMRESKEFKHFLVSATDMTTTLDDSGRAISYLCMTCYFWMLHQRIITLDDVGRAISYLCMTCYFWMLYRRTITLDDVGRAISYLCTPWCL</sequence>
<protein>
    <submittedName>
        <fullName evidence="1">Uncharacterized protein</fullName>
    </submittedName>
</protein>
<keyword evidence="2" id="KW-1185">Reference proteome</keyword>